<dbReference type="PANTHER" id="PTHR48045">
    <property type="entry name" value="UDP-GLYCOSYLTRANSFERASE 72B1"/>
    <property type="match status" value="1"/>
</dbReference>
<evidence type="ECO:0000256" key="4">
    <source>
        <dbReference type="RuleBase" id="RU003718"/>
    </source>
</evidence>
<reference evidence="6" key="1">
    <citation type="journal article" date="2023" name="Science">
        <title>Elucidation of the pathway for biosynthesis of saponin adjuvants from the soapbark tree.</title>
        <authorList>
            <person name="Reed J."/>
            <person name="Orme A."/>
            <person name="El-Demerdash A."/>
            <person name="Owen C."/>
            <person name="Martin L.B.B."/>
            <person name="Misra R.C."/>
            <person name="Kikuchi S."/>
            <person name="Rejzek M."/>
            <person name="Martin A.C."/>
            <person name="Harkess A."/>
            <person name="Leebens-Mack J."/>
            <person name="Louveau T."/>
            <person name="Stephenson M.J."/>
            <person name="Osbourn A."/>
        </authorList>
    </citation>
    <scope>NUCLEOTIDE SEQUENCE</scope>
    <source>
        <strain evidence="6">S10</strain>
    </source>
</reference>
<dbReference type="FunFam" id="3.40.50.2000:FF:000129">
    <property type="entry name" value="Glycosyltransferase"/>
    <property type="match status" value="1"/>
</dbReference>
<dbReference type="GO" id="GO:0035251">
    <property type="term" value="F:UDP-glucosyltransferase activity"/>
    <property type="evidence" value="ECO:0007669"/>
    <property type="project" value="UniProtKB-ARBA"/>
</dbReference>
<dbReference type="SUPFAM" id="SSF53756">
    <property type="entry name" value="UDP-Glycosyltransferase/glycogen phosphorylase"/>
    <property type="match status" value="1"/>
</dbReference>
<dbReference type="CDD" id="cd03784">
    <property type="entry name" value="GT1_Gtf-like"/>
    <property type="match status" value="1"/>
</dbReference>
<dbReference type="PANTHER" id="PTHR48045:SF34">
    <property type="entry name" value="ISOFLAVONE 7-O-GLUCOSYLTRANSFERASE 1-LIKE"/>
    <property type="match status" value="1"/>
</dbReference>
<dbReference type="InterPro" id="IPR035595">
    <property type="entry name" value="UDP_glycos_trans_CS"/>
</dbReference>
<protein>
    <recommendedName>
        <fullName evidence="5">Glycosyltransferase</fullName>
        <ecNumber evidence="5">2.4.1.-</ecNumber>
    </recommendedName>
</protein>
<dbReference type="EC" id="2.4.1.-" evidence="5"/>
<dbReference type="PROSITE" id="PS00375">
    <property type="entry name" value="UDPGT"/>
    <property type="match status" value="1"/>
</dbReference>
<proteinExistence type="inferred from homology"/>
<dbReference type="InterPro" id="IPR002213">
    <property type="entry name" value="UDP_glucos_trans"/>
</dbReference>
<organism evidence="6 7">
    <name type="scientific">Quillaja saponaria</name>
    <name type="common">Soap bark tree</name>
    <dbReference type="NCBI Taxonomy" id="32244"/>
    <lineage>
        <taxon>Eukaryota</taxon>
        <taxon>Viridiplantae</taxon>
        <taxon>Streptophyta</taxon>
        <taxon>Embryophyta</taxon>
        <taxon>Tracheophyta</taxon>
        <taxon>Spermatophyta</taxon>
        <taxon>Magnoliopsida</taxon>
        <taxon>eudicotyledons</taxon>
        <taxon>Gunneridae</taxon>
        <taxon>Pentapetalae</taxon>
        <taxon>rosids</taxon>
        <taxon>fabids</taxon>
        <taxon>Fabales</taxon>
        <taxon>Quillajaceae</taxon>
        <taxon>Quillaja</taxon>
    </lineage>
</organism>
<sequence>MAEPKIALSGQHVAVFAFPFGTHVIPLLRMVQRIAAAAPEVIFSFFSTAQSNESVFSRQIENNLGFKNIRPYNVFDGLPEGYVPSGNHTEPVALFLKAMPENFKSAMEIAVAESGRKISSFLTDAFYWFAAEMAEEMHVKWVPLWTAAPHSLLVHVDTDIIREKISSVGAPKNRSLNFIPGFSAVSVADLPEGVVADIESPFATMIYKMGLMLPHATAVAINSFEEVDPVIVNELKLKFKRFLNVGPFPLTSPPPLISDEHGCLEWLDKYETASVAYISFGSVITPPPHELGALAEALEECKFPFLWSFRGKPEEKLPTGFLERTKTYGKIVPWAPQIQILGHASVGVFVTHCGWNSVLESIIGGVPMICRPFFGDQRLNTRILESVWGIGMGIENQVITKNGAVKALELILSCEEGKKMREEIGKLKGPAMKAVEYNGSSTENFKTLVEIVTNSN</sequence>
<comment type="similarity">
    <text evidence="1 4">Belongs to the UDP-glycosyltransferase family.</text>
</comment>
<evidence type="ECO:0000313" key="6">
    <source>
        <dbReference type="EMBL" id="KAJ7979495.1"/>
    </source>
</evidence>
<dbReference type="AlphaFoldDB" id="A0AAD7VKZ0"/>
<comment type="caution">
    <text evidence="6">The sequence shown here is derived from an EMBL/GenBank/DDBJ whole genome shotgun (WGS) entry which is preliminary data.</text>
</comment>
<evidence type="ECO:0000256" key="5">
    <source>
        <dbReference type="RuleBase" id="RU362057"/>
    </source>
</evidence>
<dbReference type="Pfam" id="PF00201">
    <property type="entry name" value="UDPGT"/>
    <property type="match status" value="1"/>
</dbReference>
<evidence type="ECO:0000313" key="7">
    <source>
        <dbReference type="Proteomes" id="UP001163823"/>
    </source>
</evidence>
<dbReference type="EMBL" id="JARAOO010000002">
    <property type="protein sequence ID" value="KAJ7979495.1"/>
    <property type="molecule type" value="Genomic_DNA"/>
</dbReference>
<dbReference type="Proteomes" id="UP001163823">
    <property type="component" value="Chromosome 2"/>
</dbReference>
<name>A0AAD7VKZ0_QUISA</name>
<dbReference type="KEGG" id="qsa:O6P43_002889"/>
<gene>
    <name evidence="6" type="ORF">O6P43_002889</name>
</gene>
<keyword evidence="7" id="KW-1185">Reference proteome</keyword>
<accession>A0AAD7VKZ0</accession>
<keyword evidence="3 4" id="KW-0808">Transferase</keyword>
<evidence type="ECO:0000256" key="2">
    <source>
        <dbReference type="ARBA" id="ARBA00022676"/>
    </source>
</evidence>
<keyword evidence="2 4" id="KW-0328">Glycosyltransferase</keyword>
<evidence type="ECO:0000256" key="1">
    <source>
        <dbReference type="ARBA" id="ARBA00009995"/>
    </source>
</evidence>
<dbReference type="Gene3D" id="3.40.50.2000">
    <property type="entry name" value="Glycogen Phosphorylase B"/>
    <property type="match status" value="2"/>
</dbReference>
<evidence type="ECO:0000256" key="3">
    <source>
        <dbReference type="ARBA" id="ARBA00022679"/>
    </source>
</evidence>
<dbReference type="FunFam" id="3.40.50.2000:FF:000091">
    <property type="entry name" value="Glycosyltransferase"/>
    <property type="match status" value="1"/>
</dbReference>